<accession>A0ABN8HK69</accession>
<dbReference type="Proteomes" id="UP000837857">
    <property type="component" value="Chromosome 1"/>
</dbReference>
<feature type="domain" description="CHK kinase-like" evidence="1">
    <location>
        <begin position="1"/>
        <end position="175"/>
    </location>
</feature>
<gene>
    <name evidence="2" type="ORF">IPOD504_LOCUS356</name>
</gene>
<evidence type="ECO:0000313" key="3">
    <source>
        <dbReference type="Proteomes" id="UP000837857"/>
    </source>
</evidence>
<evidence type="ECO:0000259" key="1">
    <source>
        <dbReference type="SMART" id="SM00587"/>
    </source>
</evidence>
<dbReference type="Pfam" id="PF02958">
    <property type="entry name" value="EcKL"/>
    <property type="match status" value="1"/>
</dbReference>
<keyword evidence="3" id="KW-1185">Reference proteome</keyword>
<protein>
    <recommendedName>
        <fullName evidence="1">CHK kinase-like domain-containing protein</fullName>
    </recommendedName>
</protein>
<dbReference type="InterPro" id="IPR004119">
    <property type="entry name" value="EcKL"/>
</dbReference>
<organism evidence="2 3">
    <name type="scientific">Iphiclides podalirius</name>
    <name type="common">scarce swallowtail</name>
    <dbReference type="NCBI Taxonomy" id="110791"/>
    <lineage>
        <taxon>Eukaryota</taxon>
        <taxon>Metazoa</taxon>
        <taxon>Ecdysozoa</taxon>
        <taxon>Arthropoda</taxon>
        <taxon>Hexapoda</taxon>
        <taxon>Insecta</taxon>
        <taxon>Pterygota</taxon>
        <taxon>Neoptera</taxon>
        <taxon>Endopterygota</taxon>
        <taxon>Lepidoptera</taxon>
        <taxon>Glossata</taxon>
        <taxon>Ditrysia</taxon>
        <taxon>Papilionoidea</taxon>
        <taxon>Papilionidae</taxon>
        <taxon>Papilioninae</taxon>
        <taxon>Iphiclides</taxon>
    </lineage>
</organism>
<feature type="non-terminal residue" evidence="2">
    <location>
        <position position="265"/>
    </location>
</feature>
<evidence type="ECO:0000313" key="2">
    <source>
        <dbReference type="EMBL" id="CAH2034958.1"/>
    </source>
</evidence>
<dbReference type="SUPFAM" id="SSF56112">
    <property type="entry name" value="Protein kinase-like (PK-like)"/>
    <property type="match status" value="1"/>
</dbReference>
<name>A0ABN8HK69_9NEOP</name>
<dbReference type="InterPro" id="IPR015897">
    <property type="entry name" value="CHK_kinase-like"/>
</dbReference>
<reference evidence="2" key="1">
    <citation type="submission" date="2022-03" db="EMBL/GenBank/DDBJ databases">
        <authorList>
            <person name="Martin H S."/>
        </authorList>
    </citation>
    <scope>NUCLEOTIDE SEQUENCE</scope>
</reference>
<dbReference type="PANTHER" id="PTHR11012">
    <property type="entry name" value="PROTEIN KINASE-LIKE DOMAIN-CONTAINING"/>
    <property type="match status" value="1"/>
</dbReference>
<dbReference type="Gene3D" id="3.90.1200.10">
    <property type="match status" value="1"/>
</dbReference>
<proteinExistence type="predicted"/>
<sequence>MPSEFERNEVLRVLAHLHSVSMALRLRRTLLFTKIANELPEVYYYEKNCSWYKPYLQRALEIDMDVLATDESFCNSIYFEKFKKIASDDPYGQLMKLVTTRGEHAVFNHGDAWCPNFLCSERRAVAIDFQLLRVASPATDLSYFILLCGNSCRSRDDFVRAIDVYHSHLSFYLRDMNITVEEVFTKQTLCSELKTYGKFGLLAAATSIPLLASDRCDVLKAFESEYADLERIPLEELWKLTPIEDNRAKECLFNAVRVAVDVGLI</sequence>
<dbReference type="SMART" id="SM00587">
    <property type="entry name" value="CHK"/>
    <property type="match status" value="1"/>
</dbReference>
<dbReference type="InterPro" id="IPR011009">
    <property type="entry name" value="Kinase-like_dom_sf"/>
</dbReference>
<dbReference type="PANTHER" id="PTHR11012:SF30">
    <property type="entry name" value="PROTEIN KINASE-LIKE DOMAIN-CONTAINING"/>
    <property type="match status" value="1"/>
</dbReference>
<dbReference type="EMBL" id="OW152813">
    <property type="protein sequence ID" value="CAH2034958.1"/>
    <property type="molecule type" value="Genomic_DNA"/>
</dbReference>